<evidence type="ECO:0000313" key="2">
    <source>
        <dbReference type="EMBL" id="KAK8080446.1"/>
    </source>
</evidence>
<dbReference type="EMBL" id="JAQQWN010000006">
    <property type="protein sequence ID" value="KAK8080446.1"/>
    <property type="molecule type" value="Genomic_DNA"/>
</dbReference>
<reference evidence="2 3" key="1">
    <citation type="submission" date="2023-01" db="EMBL/GenBank/DDBJ databases">
        <title>Analysis of 21 Apiospora genomes using comparative genomics revels a genus with tremendous synthesis potential of carbohydrate active enzymes and secondary metabolites.</title>
        <authorList>
            <person name="Sorensen T."/>
        </authorList>
    </citation>
    <scope>NUCLEOTIDE SEQUENCE [LARGE SCALE GENOMIC DNA]</scope>
    <source>
        <strain evidence="2 3">CBS 114990</strain>
    </source>
</reference>
<dbReference type="GeneID" id="92045639"/>
<feature type="region of interest" description="Disordered" evidence="1">
    <location>
        <begin position="202"/>
        <end position="281"/>
    </location>
</feature>
<feature type="compositionally biased region" description="Basic and acidic residues" evidence="1">
    <location>
        <begin position="14"/>
        <end position="60"/>
    </location>
</feature>
<proteinExistence type="predicted"/>
<gene>
    <name evidence="2" type="ORF">PG997_008264</name>
</gene>
<dbReference type="RefSeq" id="XP_066667921.1">
    <property type="nucleotide sequence ID" value="XM_066812579.1"/>
</dbReference>
<organism evidence="2 3">
    <name type="scientific">Apiospora hydei</name>
    <dbReference type="NCBI Taxonomy" id="1337664"/>
    <lineage>
        <taxon>Eukaryota</taxon>
        <taxon>Fungi</taxon>
        <taxon>Dikarya</taxon>
        <taxon>Ascomycota</taxon>
        <taxon>Pezizomycotina</taxon>
        <taxon>Sordariomycetes</taxon>
        <taxon>Xylariomycetidae</taxon>
        <taxon>Amphisphaeriales</taxon>
        <taxon>Apiosporaceae</taxon>
        <taxon>Apiospora</taxon>
    </lineage>
</organism>
<name>A0ABR1WAD2_9PEZI</name>
<feature type="region of interest" description="Disordered" evidence="1">
    <location>
        <begin position="1"/>
        <end position="165"/>
    </location>
</feature>
<accession>A0ABR1WAD2</accession>
<dbReference type="Proteomes" id="UP001433268">
    <property type="component" value="Unassembled WGS sequence"/>
</dbReference>
<sequence length="281" mass="31565">MPAGVFAPRPTPASDKETNKKPPKDSANDSAKKSIRKFSLERFEKPSSSKGKNADKEPTKSGEQLPGELYVQAHSKASGHHKQPIAEDANSDESTQGKGPDPQPKNTRNHHVCEYFHEHSPEASQDAGSGKHICVLDPEPLADEPESTREKQKKDHGHAGHDEVVGVIHQADCEEHPEATEEHLVADNPRLGKMIAVYQKIEAKVGRSEEEKEKRARAKSEAKEEKEQKERAKREAKEKKARERQERKEKRAQEKQERRAEREKQRRAAQGARGHGVIHQA</sequence>
<keyword evidence="3" id="KW-1185">Reference proteome</keyword>
<feature type="compositionally biased region" description="Basic and acidic residues" evidence="1">
    <location>
        <begin position="146"/>
        <end position="164"/>
    </location>
</feature>
<protein>
    <submittedName>
        <fullName evidence="2">Uncharacterized protein</fullName>
    </submittedName>
</protein>
<evidence type="ECO:0000313" key="3">
    <source>
        <dbReference type="Proteomes" id="UP001433268"/>
    </source>
</evidence>
<evidence type="ECO:0000256" key="1">
    <source>
        <dbReference type="SAM" id="MobiDB-lite"/>
    </source>
</evidence>
<feature type="compositionally biased region" description="Basic and acidic residues" evidence="1">
    <location>
        <begin position="111"/>
        <end position="121"/>
    </location>
</feature>
<feature type="compositionally biased region" description="Basic and acidic residues" evidence="1">
    <location>
        <begin position="202"/>
        <end position="266"/>
    </location>
</feature>
<comment type="caution">
    <text evidence="2">The sequence shown here is derived from an EMBL/GenBank/DDBJ whole genome shotgun (WGS) entry which is preliminary data.</text>
</comment>